<dbReference type="SUPFAM" id="SSF51126">
    <property type="entry name" value="Pectin lyase-like"/>
    <property type="match status" value="10"/>
</dbReference>
<evidence type="ECO:0000256" key="2">
    <source>
        <dbReference type="SAM" id="MobiDB-lite"/>
    </source>
</evidence>
<comment type="caution">
    <text evidence="4">The sequence shown here is derived from an EMBL/GenBank/DDBJ whole genome shotgun (WGS) entry which is preliminary data.</text>
</comment>
<keyword evidence="1" id="KW-0732">Signal</keyword>
<proteinExistence type="predicted"/>
<dbReference type="InterPro" id="IPR012332">
    <property type="entry name" value="Autotransporter_pectin_lyase_C"/>
</dbReference>
<reference evidence="4 5" key="1">
    <citation type="submission" date="2020-04" db="EMBL/GenBank/DDBJ databases">
        <title>Paraburkholderia sp. G-4-1-8 isolated from soil.</title>
        <authorList>
            <person name="Dahal R.H."/>
        </authorList>
    </citation>
    <scope>NUCLEOTIDE SEQUENCE [LARGE SCALE GENOMIC DNA]</scope>
    <source>
        <strain evidence="4 5">G-4-1-8</strain>
    </source>
</reference>
<organism evidence="4 5">
    <name type="scientific">Paraburkholderia antibiotica</name>
    <dbReference type="NCBI Taxonomy" id="2728839"/>
    <lineage>
        <taxon>Bacteria</taxon>
        <taxon>Pseudomonadati</taxon>
        <taxon>Pseudomonadota</taxon>
        <taxon>Betaproteobacteria</taxon>
        <taxon>Burkholderiales</taxon>
        <taxon>Burkholderiaceae</taxon>
        <taxon>Paraburkholderia</taxon>
    </lineage>
</organism>
<evidence type="ECO:0000313" key="5">
    <source>
        <dbReference type="Proteomes" id="UP000583127"/>
    </source>
</evidence>
<dbReference type="PANTHER" id="PTHR35037:SF3">
    <property type="entry name" value="C-TERMINAL REGION OF AIDA-LIKE PROTEIN"/>
    <property type="match status" value="1"/>
</dbReference>
<keyword evidence="5" id="KW-1185">Reference proteome</keyword>
<dbReference type="EMBL" id="JABBFZ010000019">
    <property type="protein sequence ID" value="NML34219.1"/>
    <property type="molecule type" value="Genomic_DNA"/>
</dbReference>
<dbReference type="NCBIfam" id="TIGR02601">
    <property type="entry name" value="autotrns_rpt"/>
    <property type="match status" value="22"/>
</dbReference>
<dbReference type="InterPro" id="IPR011050">
    <property type="entry name" value="Pectin_lyase_fold/virulence"/>
</dbReference>
<dbReference type="InterPro" id="IPR051551">
    <property type="entry name" value="Autotransporter_adhesion"/>
</dbReference>
<dbReference type="Proteomes" id="UP000583127">
    <property type="component" value="Unassembled WGS sequence"/>
</dbReference>
<evidence type="ECO:0000256" key="1">
    <source>
        <dbReference type="ARBA" id="ARBA00022729"/>
    </source>
</evidence>
<dbReference type="InterPro" id="IPR036709">
    <property type="entry name" value="Autotransporte_beta_dom_sf"/>
</dbReference>
<sequence>MNRTYRSIWNEALGSWVAVSELVSSHVRRSSRSRRRAAGGLGTVADDAEGAEARTPENQAFVRPLRSLLFVQASSMAFASAVSAQVTIPTGTDIGTYLNTGTNWSATSTQFNLGANATWNNVVYVNSAAHSILSLDGAGHTVTRAGNYVVYYDGSSINQNSVTLSNINFGQTANSGVAIFYNAGGTVTSNLFLNNVTFNGLQGAFGNIFYMNGTTGSTIMNITAGTGTNGVTFSNNVSSGDGAGVISMYAGNMNFYGDYTFNSNSTGNYGGAISMYQSPGVMTFYGTTAFNGNYSTTYFGGAIDIWGGASTLTFNGVTSFTGNYVNTSATGSGNPRGGAINIGYTSPGTGASVVQFNNTVTFNGNYIVSTGAGGIAYGGAISAYGNGAAYNYQYIFNAAAIFENNYVVKAGTGAGGGYGGAIYYDASGALVSLTSGTQFLNNYASTSGGAIYLQSGTITLNALTDNILFQGNRQGATFGTSGNYAPVPGTGTPNAIYLGSSGNLNLNANAGYQIQFYDPISSIAGSTVTVTKSGNGEVIFYGDNGATTNYDSTIQANTTVSGGYFTLANGVNYGNTAAGVFTVTTDSGAGTAGTVRGGGGSSLRALTLTVQSGGTVAVTDGTFTVNVGTINVQSGGQFAGNGTLAATSHINIAGTTIANVSAGNTLNISGLLAGAGGITAQGGGTLELSNAGNTYTGATTVVAGSTLLGGVANAFATSGSVAVNGTLDLSQNNPNQTANNLSGSGAIQLGSATLTAVNGATNTTYAGTIAGTGVLNKTGTGTLTLSGTGSTYSGGTTIGAGTLVATNGGALGTGAVSNATTLQLDFASNSTLVNQLTGSGVLNKTSAGIATLTGVNSTQSAVTVAAGTLDFGQSGVFAVTGGLSTSSGATTQLDANAQLTLGTTLTQAAGATLNVNVGSANEPLISATSASLNGTLNIASWAGTAPSSASALPSTQYTILHTTGGITGNFSAITYDAVSPVDYLTLAAQRSANGLDYNVGFGLTWQAGTTLGNGTFTLTNATDVFNVDVALANEAASATGWDGTDLTKAGAGTLTLSALNTYTGTTTVNAGTLAMGIANAIASSSAVTVNGGATLALQDFSQTVNDLSGAGAVTLGSSAATVLTANNTAATTFSGVISGAGSVDKTGTAALTLSGANTYSGGTTVTAGTLIATSGSALGTGAVTNDAALQLDFATNSTLANTLSGTGSLTKTSAGTATLTAASSTQGAVSVNAGTLQFSQGGAFNAASYTTQTGATTGIGSTSQLSTTGAFTQATGSTLDVALGANSPAITAATASLAGTLNVTGFSATAPTLASALPGTQYTIVHTTGGVSGDFSTISLGGASSSVDYLTLAARASANGLDYNVGYGLTWQAGTTLGNGTFTLTNAADAFNVDVALGNEAASATGWDGTDLTKAGAGTLTLSALNTYTGTTTVNAGTLAMGIANAIASSSAVTVNGGATLALQDFSQTVNDLSGAGAVTLGSSAATVLTANNAAATTFSGVISGAGSVDKTGTAALTLSGANTYSGGTTIGAGTLIATSGSALGSGAVTNDAALQLDFASNSTLANTLSGTGSLTKTSAGTATLTAAGSTQGAVSVNTGTLQFSQAGAFNAVSYTTLSGATTGIGGTSQLSTTGAFTQATGSTLDVALGANSPAITAATASLAGTLNVTGFSATAPTLASALPGTQYTIVHTTGGVSGDFSTISLGGASSSVDYLTLAARASANGLDYNVGFGLTWQAGTTLGNGTFTLTNATDAFNVDVALGNEAASATGWDGTDLTKDGAGTLTLSALNTYTGTTTVNAGTLTMGIANAIASSSAVTVNGGATLALLDFSQTINDLSGAGVVTLGSSAATVLTANNTAATTFSGVISGAGSVDKIGAAALTLSGANTYSGGTTVTAGTLIATSGSALGTGAVTNDAALQLDFVTNSTLANTLSGTGSLTKTSAGTATLTAAGSTQGAVSVNTGTLQFSQAGAFNASSYTTLSGATTSIGGTSQLAMTGAFTQAAGSTLDVAIGSNNPIISAGSATLSGALNVTGFSATAPTSASALPGTQYTIIHTTGGVTGDFTSISLGGAASSVDYLTLAARASANGLDYNVGFGLTWQAGTTLGNGTFTLANAADTFNVDVALANEAASSTGWDGTDLTKDGAGTLTLSALNTYTGTTTVNAGTLAMGIANAIASSSAVTVNGGATLALLDFSQTINDLSGAGAVTLGSSAATVLTANNAAATTFSGVISGAGSVDKIGAAALTLSGANTYSGGTTVTAGTLIATSGSALGTGTVTNDAALQLDFASNSTLANTLSGTGSLTKTGTGTATLTAAGSTQGAVSVNTGTLQFSQAGAFNASSYTTLSGATTSIGGTSQLAMTGAFTQAAGSTLDVAIGSNNPIISAGSATLSGALNVTGFSATAPTSASALPGTQYTIIHTTGGVTGDFSSIALGGASSPVDYLTLAARASANGLDYNVGFGLTWQAGTTLGNGTFTLTNAADAFNVDVALGNEAASATGWDGTDLTKDGAGTLTLSALNTYTGTTTVNGGTLAMGVTNAIASSSAVTVNGGATLALQDFSQTLDDLSGAGVVTLGSSASTVLTANNAADTTFSGVISGAGSVDKTGTAALTLSGANTYSGGTTIGAGTLIATSGSALGSGAVTNDAALQLDFASNSTLANTLSGTGSLTKTGTGTATLTAAGSTQGAVSVNTGTLQFSQAGAFNASSYTTLSGATTSIGGTSQLAMTGAFTQAAGSTLDVAIGANSPAISAASATLNGVLNIAGFTSAEPTSASALPGTQYTIIHTTSGITGDFSSITLGGASSSVDYLTLAAQRSADTLDYNVGFGLTWQAGATLGNGTFTLANAADAFNVDVVLANEAASSTGWDGTDLTKAGAGTLTLSAVNTYTGTTTVNAGTLAMGIANAIATSSAVTVNSGATLALQDFSQTVNDLSGAGAVTLGSSASTVLTASNAADTTFSGVISGAGSVDKAGTAALTLSGANTYSGGTTVSAGTLIATSGSALGTGTVTNDAALQLDFASNSTLANTLSGTGSLTKTGTGVATLTATGSTQGAVSVSTGTLQFSQAGVFNASSYTTQTGATTSIGSTSQLSTTGAFTQAAGSTLDVAIGANSPAISAASATLNGVLNIAGFTSAEPTSASALPGTQYTIIHTTGGITGDFSSIALGGASSSVDYLTLAAQRSADTLDYNVGFGLTWQAGATLGNGTFTLANATDAFNVDVVLGNEAASSTGWDGTDLTKAGAGTLTLSAVNTYTGTTTVNGGTLAMGVANAIASSSAVAVNSGATLALQDFSQTLNDLSGAGTVTLGSSNATVLTANNTAATTFSGVISGAGSVDKTGAGALTLSGNNTYSGGTTVSAGTLVATNGNALGSGAVTNNAALQLDFASDSTLANALSGTGSVTKTGAGTATLTAAGSTEGAVSVNAGTLAFEQTGVFNAASLTTASGATTNIGPNAQLSISGALDQAAGSTLNLTIGSNDPVITTGTATLAGTLNVAGFTASAPTSASALAGTQYTLIHTTGGIPSDFGTVNLGGASSPVDYLTLSAHTSADLLDLEVGFDLTWQEGTTHGNGTFTLANAADAFNVDVALANEAASATGWNGTDLTKAGAGTLTLSAVNSYTGTTTVNGGTLAMGIANAIASSSAVTVNSGATLALQDFSQTLNDLSGAGAVTLGSSSATVLSANNTAATTFSGTISGAGSVDKTGTAALTLSGNNTYSGGTTVSAGTLVAANGNALGSGAVANNAALQLDFASDSTLANTLSGTGSLTKTGAGTATLTATGSTQGAVSAAAGTLEFAQNGVFNASDYTTQSGATTSIGGNSQLAASGTFTEAAGSTLDVTLGTNNPVITANTATLGGILNIAGFAADAPSSASALTSTRFTIVSTTGGISGDFSGITLGSAASPVDYLVLAAGATGRSVNNLLYTVGFGLAWQAGSTAGNGTFTLENASDAFNVDVALANQTASATGWNGMDLTKAGAGTLTLSALNSYTGTTTVNSGTLAMGIANAIASSSAVTVNSGATLALQDFSQTVNNLSGAGAITLGSQASTVLTANNTAATTFSGAISGAGGLSKTGAGALTLTGTNTYGGGTTISAGTLNGSATSFGSGSIMNNAALVIDQPVNAALANSINGTGTLTKTGAGSLNLTGDSMLTGATTVAAGRLAVNGSLVRSAVTVQNGATLGGNGTVGQITIQSGGTIGPGNSIGKLTINGGFTQASGSTYQVELDPNSTSSDLIHVNGAASIAQGAVLDVIKYYPGEYSAASNYTVLSATGGVTGTYTLTGATSGAFYDLVDSYDADNVYLKAVRVRSFVDAARTPNQRAAAGGLENLPDGNALKAAVAALANDTEAQAAYDQVSGEIHASVKSALIDDSRYIRDVAIERVRQSFCLPGGSANPIATSSANAAPGAMSAPSASGGECAAREGDLVGWAHVFGGWGHMNGDGNAATLRQNTGGFLIGADTLVAQRWRVGALAGYSGTSFNVDDRNSSASSDNYHVGVYGGSQWGALGVRAGAAYTWHSIDTTRSPVFTGYSDRLTAGYNAHTIQVFGDVGYRIPLRQMSIEPFASIAYVNLHTDAFNEQGGLAALHADSGSTNSTFSTLGIRQSIDLALRNGTVMTASATLGWQHAFGNVVPVSALAFAGGSPFDVAGVPIARNAALVEAGLDFRVTRNASLGITYRGQFGSGTTNQSVQGALKVQF</sequence>
<dbReference type="Gene3D" id="2.160.20.20">
    <property type="match status" value="8"/>
</dbReference>
<evidence type="ECO:0000313" key="4">
    <source>
        <dbReference type="EMBL" id="NML34219.1"/>
    </source>
</evidence>
<dbReference type="PROSITE" id="PS51208">
    <property type="entry name" value="AUTOTRANSPORTER"/>
    <property type="match status" value="1"/>
</dbReference>
<dbReference type="InterPro" id="IPR013425">
    <property type="entry name" value="Autotrns_rpt"/>
</dbReference>
<dbReference type="SUPFAM" id="SSF103515">
    <property type="entry name" value="Autotransporter"/>
    <property type="match status" value="1"/>
</dbReference>
<evidence type="ECO:0000259" key="3">
    <source>
        <dbReference type="PROSITE" id="PS51208"/>
    </source>
</evidence>
<dbReference type="Pfam" id="PF12951">
    <property type="entry name" value="PATR"/>
    <property type="match status" value="30"/>
</dbReference>
<dbReference type="PANTHER" id="PTHR35037">
    <property type="entry name" value="C-TERMINAL REGION OF AIDA-LIKE PROTEIN"/>
    <property type="match status" value="1"/>
</dbReference>
<accession>A0A7Y0FFK1</accession>
<feature type="region of interest" description="Disordered" evidence="2">
    <location>
        <begin position="34"/>
        <end position="55"/>
    </location>
</feature>
<feature type="domain" description="Autotransporter" evidence="3">
    <location>
        <begin position="4424"/>
        <end position="4701"/>
    </location>
</feature>
<gene>
    <name evidence="4" type="ORF">HHL14_25735</name>
</gene>
<name>A0A7Y0FFK1_9BURK</name>
<dbReference type="InterPro" id="IPR024973">
    <property type="entry name" value="ESPR"/>
</dbReference>
<dbReference type="InterPro" id="IPR005546">
    <property type="entry name" value="Autotransporte_beta"/>
</dbReference>
<dbReference type="SMART" id="SM00869">
    <property type="entry name" value="Autotransporter"/>
    <property type="match status" value="1"/>
</dbReference>
<dbReference type="InterPro" id="IPR006626">
    <property type="entry name" value="PbH1"/>
</dbReference>
<protein>
    <recommendedName>
        <fullName evidence="3">Autotransporter domain-containing protein</fullName>
    </recommendedName>
</protein>
<dbReference type="SMART" id="SM00710">
    <property type="entry name" value="PbH1"/>
    <property type="match status" value="7"/>
</dbReference>
<dbReference type="Pfam" id="PF13018">
    <property type="entry name" value="ESPR"/>
    <property type="match status" value="1"/>
</dbReference>